<reference evidence="1 2" key="1">
    <citation type="submission" date="2024-03" db="EMBL/GenBank/DDBJ databases">
        <authorList>
            <person name="Gkanogiannis A."/>
            <person name="Becerra Lopez-Lavalle L."/>
        </authorList>
    </citation>
    <scope>NUCLEOTIDE SEQUENCE [LARGE SCALE GENOMIC DNA]</scope>
</reference>
<keyword evidence="2" id="KW-1185">Reference proteome</keyword>
<dbReference type="PANTHER" id="PTHR35514">
    <property type="entry name" value="THYLAKOID LUMENAL 15.0 KDA PROTEIN 2, CHLOROPLASTIC"/>
    <property type="match status" value="1"/>
</dbReference>
<sequence>MAFMHLHHHLPFPSLSFSTPSPPVFRSSSRFSPPSFSFPSQKFTDFSNCLLHFPQKSLSFALSGVLALGITVSGVGFADAKVGVNKPELLPKEFTSVIDVAGFLSDGQEIRLKQEIADIEKDTGYKLRVLAQNYPVTPGLAIKDFWQVDDRTIVFVADPTFGNILNFNVGATVDLDIPRSFWSRLAGKYGNIFYWKEKGEDASIEAAVMAISNCLREPVGPNNCSEINSSGRQGTVRAPFCWNPYSSFASSNSLKNSGLDRNSKLMTNLFLSSPSTANTTKWPSSTSFGTVTAASNSKLELSGLGSLDISGEKLFWSRAMNNLSIIRTNCRNPYQYLPFVPTIWSGKQNAYVNLRIRIEPNESWEEIYIKLWMYIRNCSEASARAMPEPFHVGSINIPFNAD</sequence>
<name>A0ABP0YLV9_9ROSI</name>
<protein>
    <recommendedName>
        <fullName evidence="3">Thylakoid lumenal 15.0 kDa protein 2, chloroplastic</fullName>
    </recommendedName>
</protein>
<evidence type="ECO:0008006" key="3">
    <source>
        <dbReference type="Google" id="ProtNLM"/>
    </source>
</evidence>
<dbReference type="EMBL" id="OZ021738">
    <property type="protein sequence ID" value="CAK9320093.1"/>
    <property type="molecule type" value="Genomic_DNA"/>
</dbReference>
<evidence type="ECO:0000313" key="1">
    <source>
        <dbReference type="EMBL" id="CAK9320093.1"/>
    </source>
</evidence>
<evidence type="ECO:0000313" key="2">
    <source>
        <dbReference type="Proteomes" id="UP001642487"/>
    </source>
</evidence>
<dbReference type="Proteomes" id="UP001642487">
    <property type="component" value="Chromosome 4"/>
</dbReference>
<organism evidence="1 2">
    <name type="scientific">Citrullus colocynthis</name>
    <name type="common">colocynth</name>
    <dbReference type="NCBI Taxonomy" id="252529"/>
    <lineage>
        <taxon>Eukaryota</taxon>
        <taxon>Viridiplantae</taxon>
        <taxon>Streptophyta</taxon>
        <taxon>Embryophyta</taxon>
        <taxon>Tracheophyta</taxon>
        <taxon>Spermatophyta</taxon>
        <taxon>Magnoliopsida</taxon>
        <taxon>eudicotyledons</taxon>
        <taxon>Gunneridae</taxon>
        <taxon>Pentapetalae</taxon>
        <taxon>rosids</taxon>
        <taxon>fabids</taxon>
        <taxon>Cucurbitales</taxon>
        <taxon>Cucurbitaceae</taxon>
        <taxon>Benincaseae</taxon>
        <taxon>Citrullus</taxon>
    </lineage>
</organism>
<proteinExistence type="predicted"/>
<accession>A0ABP0YLV9</accession>
<dbReference type="PANTHER" id="PTHR35514:SF1">
    <property type="entry name" value="THYLAKOID LUMENAL 15.0 KDA PROTEIN 2, CHLOROPLASTIC"/>
    <property type="match status" value="1"/>
</dbReference>
<gene>
    <name evidence="1" type="ORF">CITCOLO1_LOCUS12134</name>
</gene>